<dbReference type="Gene3D" id="2.30.110.10">
    <property type="entry name" value="Electron Transport, Fmn-binding Protein, Chain A"/>
    <property type="match status" value="1"/>
</dbReference>
<dbReference type="OrthoDB" id="5120525at2"/>
<dbReference type="Proteomes" id="UP000049222">
    <property type="component" value="Unassembled WGS sequence"/>
</dbReference>
<evidence type="ECO:0000313" key="3">
    <source>
        <dbReference type="Proteomes" id="UP000049222"/>
    </source>
</evidence>
<dbReference type="AlphaFoldDB" id="A0A0M6YJ59"/>
<dbReference type="STRING" id="420998.JDO7802_01711"/>
<protein>
    <submittedName>
        <fullName evidence="2">PPOX class probable FMN-dependent enzyme, family</fullName>
    </submittedName>
</protein>
<organism evidence="2 3">
    <name type="scientific">Jannaschia donghaensis</name>
    <dbReference type="NCBI Taxonomy" id="420998"/>
    <lineage>
        <taxon>Bacteria</taxon>
        <taxon>Pseudomonadati</taxon>
        <taxon>Pseudomonadota</taxon>
        <taxon>Alphaproteobacteria</taxon>
        <taxon>Rhodobacterales</taxon>
        <taxon>Roseobacteraceae</taxon>
        <taxon>Jannaschia</taxon>
    </lineage>
</organism>
<dbReference type="SUPFAM" id="SSF50475">
    <property type="entry name" value="FMN-binding split barrel"/>
    <property type="match status" value="1"/>
</dbReference>
<gene>
    <name evidence="2" type="ORF">JDO7802_01711</name>
</gene>
<dbReference type="InterPro" id="IPR012349">
    <property type="entry name" value="Split_barrel_FMN-bd"/>
</dbReference>
<dbReference type="RefSeq" id="WP_055084467.1">
    <property type="nucleotide sequence ID" value="NZ_CXSU01000011.1"/>
</dbReference>
<name>A0A0M6YJ59_9RHOB</name>
<evidence type="ECO:0000313" key="2">
    <source>
        <dbReference type="EMBL" id="CTQ49695.1"/>
    </source>
</evidence>
<dbReference type="GO" id="GO:0010181">
    <property type="term" value="F:FMN binding"/>
    <property type="evidence" value="ECO:0007669"/>
    <property type="project" value="InterPro"/>
</dbReference>
<dbReference type="Pfam" id="PF12766">
    <property type="entry name" value="Pyridox_oxase_2"/>
    <property type="match status" value="1"/>
</dbReference>
<dbReference type="InterPro" id="IPR024624">
    <property type="entry name" value="Pyridox_Oxase_Alr4036_FMN-bd"/>
</dbReference>
<feature type="domain" description="Pyridoxamine 5'-phosphate oxidase Alr4036 family FMN-binding" evidence="1">
    <location>
        <begin position="16"/>
        <end position="101"/>
    </location>
</feature>
<proteinExistence type="predicted"/>
<reference evidence="2 3" key="1">
    <citation type="submission" date="2015-07" db="EMBL/GenBank/DDBJ databases">
        <authorList>
            <person name="Noorani M."/>
        </authorList>
    </citation>
    <scope>NUCLEOTIDE SEQUENCE [LARGE SCALE GENOMIC DNA]</scope>
    <source>
        <strain evidence="2 3">CECT 7802</strain>
    </source>
</reference>
<sequence>MSDPFLNLATLWSHVWDRLDRGVAQSDDPFRFVTLATVGPLGAQARTVGLRAADRDAMTVEVHSDLRTAKVRAVEHDPRGEILLWDQATQLQVRLAVHLTLIPADQARWARIPPEARLNYGTDPAPGTPVDRPEVVTRTPQRDRFVALSGQVERMDVVSLAHDPHRRAKFDGPSGRWVAP</sequence>
<dbReference type="EMBL" id="CXSU01000011">
    <property type="protein sequence ID" value="CTQ49695.1"/>
    <property type="molecule type" value="Genomic_DNA"/>
</dbReference>
<keyword evidence="3" id="KW-1185">Reference proteome</keyword>
<accession>A0A0M6YJ59</accession>
<evidence type="ECO:0000259" key="1">
    <source>
        <dbReference type="Pfam" id="PF12766"/>
    </source>
</evidence>